<feature type="transmembrane region" description="Helical" evidence="4">
    <location>
        <begin position="117"/>
        <end position="139"/>
    </location>
</feature>
<feature type="transmembrane region" description="Helical" evidence="4">
    <location>
        <begin position="151"/>
        <end position="173"/>
    </location>
</feature>
<feature type="transmembrane region" description="Helical" evidence="4">
    <location>
        <begin position="94"/>
        <end position="111"/>
    </location>
</feature>
<dbReference type="PANTHER" id="PTHR23537">
    <property type="match status" value="1"/>
</dbReference>
<comment type="caution">
    <text evidence="6">The sequence shown here is derived from an EMBL/GenBank/DDBJ whole genome shotgun (WGS) entry which is preliminary data.</text>
</comment>
<evidence type="ECO:0000259" key="5">
    <source>
        <dbReference type="PROSITE" id="PS50850"/>
    </source>
</evidence>
<evidence type="ECO:0000256" key="2">
    <source>
        <dbReference type="ARBA" id="ARBA00022989"/>
    </source>
</evidence>
<proteinExistence type="predicted"/>
<reference evidence="6 7" key="1">
    <citation type="submission" date="2012-09" db="EMBL/GenBank/DDBJ databases">
        <title>Draft Genome Sequences of 6 Strains from Genus Thauera.</title>
        <authorList>
            <person name="Liu B."/>
            <person name="Shapleigh J.P."/>
            <person name="Frostegard A.H."/>
        </authorList>
    </citation>
    <scope>NUCLEOTIDE SEQUENCE [LARGE SCALE GENOMIC DNA]</scope>
    <source>
        <strain evidence="6 7">B4P</strain>
    </source>
</reference>
<feature type="transmembrane region" description="Helical" evidence="4">
    <location>
        <begin position="62"/>
        <end position="82"/>
    </location>
</feature>
<protein>
    <recommendedName>
        <fullName evidence="5">Major facilitator superfamily (MFS) profile domain-containing protein</fullName>
    </recommendedName>
</protein>
<keyword evidence="1 4" id="KW-0812">Transmembrane</keyword>
<accession>N6YS19</accession>
<feature type="domain" description="Major facilitator superfamily (MFS) profile" evidence="5">
    <location>
        <begin position="26"/>
        <end position="210"/>
    </location>
</feature>
<keyword evidence="3 4" id="KW-0472">Membrane</keyword>
<keyword evidence="7" id="KW-1185">Reference proteome</keyword>
<keyword evidence="2 4" id="KW-1133">Transmembrane helix</keyword>
<feature type="transmembrane region" description="Helical" evidence="4">
    <location>
        <begin position="185"/>
        <end position="203"/>
    </location>
</feature>
<dbReference type="AlphaFoldDB" id="N6YS19"/>
<evidence type="ECO:0000313" key="7">
    <source>
        <dbReference type="Proteomes" id="UP000013047"/>
    </source>
</evidence>
<dbReference type="EMBL" id="AMXF01000063">
    <property type="protein sequence ID" value="ENO97116.1"/>
    <property type="molecule type" value="Genomic_DNA"/>
</dbReference>
<name>N6YS19_9RHOO</name>
<dbReference type="Proteomes" id="UP000013047">
    <property type="component" value="Unassembled WGS sequence"/>
</dbReference>
<evidence type="ECO:0000256" key="1">
    <source>
        <dbReference type="ARBA" id="ARBA00022692"/>
    </source>
</evidence>
<dbReference type="InterPro" id="IPR010645">
    <property type="entry name" value="MFS_4"/>
</dbReference>
<evidence type="ECO:0000313" key="6">
    <source>
        <dbReference type="EMBL" id="ENO97116.1"/>
    </source>
</evidence>
<dbReference type="InterPro" id="IPR036259">
    <property type="entry name" value="MFS_trans_sf"/>
</dbReference>
<dbReference type="PANTHER" id="PTHR23537:SF1">
    <property type="entry name" value="SUGAR TRANSPORTER"/>
    <property type="match status" value="1"/>
</dbReference>
<dbReference type="SUPFAM" id="SSF103473">
    <property type="entry name" value="MFS general substrate transporter"/>
    <property type="match status" value="1"/>
</dbReference>
<sequence>AAPAVAASPGVAAAPGARRAPAPKLAPGNLGVVLCYSAFGFGYIVPATFLPTMARELVSDPLVFGLTWPIFGTAAALSVAFAARWLHGWPRRKVWAIAQGVMALGTVLPLLHQALWALAASAVLVGGTFMVTTMAGLQLARERMPANPTRLLARMTAGFAAGQIAGPLLVRIIGDSQFAGWDALSWASANATLLLAGTALWLWRGSDRPA</sequence>
<dbReference type="GO" id="GO:0022857">
    <property type="term" value="F:transmembrane transporter activity"/>
    <property type="evidence" value="ECO:0007669"/>
    <property type="project" value="InterPro"/>
</dbReference>
<dbReference type="InterPro" id="IPR020846">
    <property type="entry name" value="MFS_dom"/>
</dbReference>
<feature type="transmembrane region" description="Helical" evidence="4">
    <location>
        <begin position="28"/>
        <end position="50"/>
    </location>
</feature>
<dbReference type="Pfam" id="PF06779">
    <property type="entry name" value="MFS_4"/>
    <property type="match status" value="1"/>
</dbReference>
<dbReference type="GO" id="GO:0005886">
    <property type="term" value="C:plasma membrane"/>
    <property type="evidence" value="ECO:0007669"/>
    <property type="project" value="TreeGrafter"/>
</dbReference>
<organism evidence="6 7">
    <name type="scientific">Thauera phenylacetica B4P</name>
    <dbReference type="NCBI Taxonomy" id="1234382"/>
    <lineage>
        <taxon>Bacteria</taxon>
        <taxon>Pseudomonadati</taxon>
        <taxon>Pseudomonadota</taxon>
        <taxon>Betaproteobacteria</taxon>
        <taxon>Rhodocyclales</taxon>
        <taxon>Zoogloeaceae</taxon>
        <taxon>Thauera</taxon>
    </lineage>
</organism>
<dbReference type="Gene3D" id="1.20.1250.20">
    <property type="entry name" value="MFS general substrate transporter like domains"/>
    <property type="match status" value="1"/>
</dbReference>
<evidence type="ECO:0000256" key="4">
    <source>
        <dbReference type="SAM" id="Phobius"/>
    </source>
</evidence>
<dbReference type="OrthoDB" id="9797953at2"/>
<feature type="non-terminal residue" evidence="6">
    <location>
        <position position="1"/>
    </location>
</feature>
<gene>
    <name evidence="6" type="ORF">C667_10390</name>
</gene>
<dbReference type="PROSITE" id="PS50850">
    <property type="entry name" value="MFS"/>
    <property type="match status" value="1"/>
</dbReference>
<evidence type="ECO:0000256" key="3">
    <source>
        <dbReference type="ARBA" id="ARBA00023136"/>
    </source>
</evidence>
<dbReference type="RefSeq" id="WP_004362246.1">
    <property type="nucleotide sequence ID" value="NZ_AMXF01000063.1"/>
</dbReference>